<gene>
    <name evidence="1" type="ORF">PVP_XSN000059</name>
</gene>
<name>A0AAX3Y6A8_9CAUD</name>
<dbReference type="Proteomes" id="UP001431754">
    <property type="component" value="Segment"/>
</dbReference>
<dbReference type="EMBL" id="OQ851295">
    <property type="protein sequence ID" value="WJZ69972.1"/>
    <property type="molecule type" value="Genomic_DNA"/>
</dbReference>
<accession>A0AAX3Y6A8</accession>
<protein>
    <submittedName>
        <fullName evidence="1">Uncharacterized protein</fullName>
    </submittedName>
</protein>
<sequence length="69" mass="7864">MKSKQFKAALSLGFVFSVMLAAGNMDTQDRERSLSNYCEMVSLWESQERAGINKFDRAGHPNYKQINCN</sequence>
<evidence type="ECO:0000313" key="2">
    <source>
        <dbReference type="Proteomes" id="UP001431754"/>
    </source>
</evidence>
<evidence type="ECO:0000313" key="1">
    <source>
        <dbReference type="EMBL" id="WJZ69972.1"/>
    </source>
</evidence>
<proteinExistence type="predicted"/>
<organism evidence="1 2">
    <name type="scientific">Vibrio phage PVP-XSN</name>
    <dbReference type="NCBI Taxonomy" id="3056214"/>
    <lineage>
        <taxon>Viruses</taxon>
        <taxon>Duplodnaviria</taxon>
        <taxon>Heunggongvirae</taxon>
        <taxon>Uroviricota</taxon>
        <taxon>Caudoviricetes</taxon>
    </lineage>
</organism>
<reference evidence="1" key="1">
    <citation type="submission" date="2023-04" db="EMBL/GenBank/DDBJ databases">
        <title>Virulent bacteriophage PVP-XSN from an Vibrio parahaemolyticus isolate: Characterization and complete genome sequence.</title>
        <authorList>
            <person name="Qi T."/>
            <person name="Lyu S."/>
            <person name="Liu L."/>
            <person name="Guo Q."/>
            <person name="Shen W."/>
            <person name="Han M."/>
            <person name="Xiong F."/>
            <person name="Lou B."/>
            <person name="Xu H."/>
        </authorList>
    </citation>
    <scope>NUCLEOTIDE SEQUENCE</scope>
</reference>